<organism evidence="6 7">
    <name type="scientific">Granulosicoccus antarcticus IMCC3135</name>
    <dbReference type="NCBI Taxonomy" id="1192854"/>
    <lineage>
        <taxon>Bacteria</taxon>
        <taxon>Pseudomonadati</taxon>
        <taxon>Pseudomonadota</taxon>
        <taxon>Gammaproteobacteria</taxon>
        <taxon>Chromatiales</taxon>
        <taxon>Granulosicoccaceae</taxon>
        <taxon>Granulosicoccus</taxon>
    </lineage>
</organism>
<dbReference type="SUPFAM" id="SSF53850">
    <property type="entry name" value="Periplasmic binding protein-like II"/>
    <property type="match status" value="1"/>
</dbReference>
<dbReference type="GO" id="GO:0043565">
    <property type="term" value="F:sequence-specific DNA binding"/>
    <property type="evidence" value="ECO:0007669"/>
    <property type="project" value="TreeGrafter"/>
</dbReference>
<dbReference type="InterPro" id="IPR036390">
    <property type="entry name" value="WH_DNA-bd_sf"/>
</dbReference>
<keyword evidence="2" id="KW-0805">Transcription regulation</keyword>
<dbReference type="InterPro" id="IPR058163">
    <property type="entry name" value="LysR-type_TF_proteobact-type"/>
</dbReference>
<dbReference type="EMBL" id="CP018632">
    <property type="protein sequence ID" value="ASJ70888.1"/>
    <property type="molecule type" value="Genomic_DNA"/>
</dbReference>
<keyword evidence="7" id="KW-1185">Reference proteome</keyword>
<protein>
    <submittedName>
        <fullName evidence="6">HTH-type transcriptional regulator DmlR</fullName>
    </submittedName>
</protein>
<dbReference type="InterPro" id="IPR036388">
    <property type="entry name" value="WH-like_DNA-bd_sf"/>
</dbReference>
<dbReference type="Gene3D" id="3.40.190.290">
    <property type="match status" value="1"/>
</dbReference>
<dbReference type="AlphaFoldDB" id="A0A2Z2NM79"/>
<keyword evidence="3" id="KW-0238">DNA-binding</keyword>
<dbReference type="Pfam" id="PF00126">
    <property type="entry name" value="HTH_1"/>
    <property type="match status" value="1"/>
</dbReference>
<dbReference type="PROSITE" id="PS50931">
    <property type="entry name" value="HTH_LYSR"/>
    <property type="match status" value="1"/>
</dbReference>
<sequence length="293" mass="31713">MDWNDQRAFLAVIETGSLSAAARRLDVAQATVRSRIESLEAVLDTVLFTRSVNGLVPTDRALTLIEPARAMANASAVFVRTASADSSQMAGVVRISVSEFVGVEVLPAMLKPLRRLHPKLVLEIDLSNASAAILDREADIAVRMHQPQQGSLIARKVASVKLGLYAHHAYLQIHGEPTDVTELAGHDWIGPDRASRDLALAAKMLPDVSRQRCVISTDSHPMQLAAARAGLGIAAIQCVSGDADSELRRVLPDLSIATLDTWIVTHANLRNVPKVRVVIDHLAGCFRRYGEMA</sequence>
<dbReference type="Proteomes" id="UP000250079">
    <property type="component" value="Chromosome"/>
</dbReference>
<dbReference type="Pfam" id="PF03466">
    <property type="entry name" value="LysR_substrate"/>
    <property type="match status" value="1"/>
</dbReference>
<dbReference type="KEGG" id="gai:IMCC3135_03875"/>
<name>A0A2Z2NM79_9GAMM</name>
<comment type="similarity">
    <text evidence="1">Belongs to the LysR transcriptional regulatory family.</text>
</comment>
<evidence type="ECO:0000313" key="7">
    <source>
        <dbReference type="Proteomes" id="UP000250079"/>
    </source>
</evidence>
<dbReference type="SUPFAM" id="SSF46785">
    <property type="entry name" value="Winged helix' DNA-binding domain"/>
    <property type="match status" value="1"/>
</dbReference>
<dbReference type="GO" id="GO:0003700">
    <property type="term" value="F:DNA-binding transcription factor activity"/>
    <property type="evidence" value="ECO:0007669"/>
    <property type="project" value="InterPro"/>
</dbReference>
<dbReference type="InterPro" id="IPR005119">
    <property type="entry name" value="LysR_subst-bd"/>
</dbReference>
<evidence type="ECO:0000256" key="4">
    <source>
        <dbReference type="ARBA" id="ARBA00023163"/>
    </source>
</evidence>
<dbReference type="GO" id="GO:0006351">
    <property type="term" value="P:DNA-templated transcription"/>
    <property type="evidence" value="ECO:0007669"/>
    <property type="project" value="TreeGrafter"/>
</dbReference>
<gene>
    <name evidence="6" type="primary">dmlR_1</name>
    <name evidence="6" type="ORF">IMCC3135_03875</name>
</gene>
<dbReference type="InterPro" id="IPR000847">
    <property type="entry name" value="LysR_HTH_N"/>
</dbReference>
<evidence type="ECO:0000259" key="5">
    <source>
        <dbReference type="PROSITE" id="PS50931"/>
    </source>
</evidence>
<dbReference type="PANTHER" id="PTHR30537">
    <property type="entry name" value="HTH-TYPE TRANSCRIPTIONAL REGULATOR"/>
    <property type="match status" value="1"/>
</dbReference>
<evidence type="ECO:0000313" key="6">
    <source>
        <dbReference type="EMBL" id="ASJ70888.1"/>
    </source>
</evidence>
<accession>A0A2Z2NM79</accession>
<evidence type="ECO:0000256" key="2">
    <source>
        <dbReference type="ARBA" id="ARBA00023015"/>
    </source>
</evidence>
<evidence type="ECO:0000256" key="1">
    <source>
        <dbReference type="ARBA" id="ARBA00009437"/>
    </source>
</evidence>
<evidence type="ECO:0000256" key="3">
    <source>
        <dbReference type="ARBA" id="ARBA00023125"/>
    </source>
</evidence>
<dbReference type="PANTHER" id="PTHR30537:SF3">
    <property type="entry name" value="TRANSCRIPTIONAL REGULATORY PROTEIN"/>
    <property type="match status" value="1"/>
</dbReference>
<proteinExistence type="inferred from homology"/>
<feature type="domain" description="HTH lysR-type" evidence="5">
    <location>
        <begin position="1"/>
        <end position="58"/>
    </location>
</feature>
<dbReference type="Gene3D" id="1.10.10.10">
    <property type="entry name" value="Winged helix-like DNA-binding domain superfamily/Winged helix DNA-binding domain"/>
    <property type="match status" value="1"/>
</dbReference>
<reference evidence="6 7" key="1">
    <citation type="submission" date="2016-12" db="EMBL/GenBank/DDBJ databases">
        <authorList>
            <person name="Song W.-J."/>
            <person name="Kurnit D.M."/>
        </authorList>
    </citation>
    <scope>NUCLEOTIDE SEQUENCE [LARGE SCALE GENOMIC DNA]</scope>
    <source>
        <strain evidence="6 7">IMCC3135</strain>
    </source>
</reference>
<keyword evidence="4" id="KW-0804">Transcription</keyword>
<dbReference type="RefSeq" id="WP_088916383.1">
    <property type="nucleotide sequence ID" value="NZ_CP018632.1"/>
</dbReference>
<dbReference type="OrthoDB" id="570111at2"/>